<dbReference type="AlphaFoldDB" id="G4YGF5"/>
<reference evidence="2 3" key="1">
    <citation type="journal article" date="2006" name="Science">
        <title>Phytophthora genome sequences uncover evolutionary origins and mechanisms of pathogenesis.</title>
        <authorList>
            <person name="Tyler B.M."/>
            <person name="Tripathy S."/>
            <person name="Zhang X."/>
            <person name="Dehal P."/>
            <person name="Jiang R.H."/>
            <person name="Aerts A."/>
            <person name="Arredondo F.D."/>
            <person name="Baxter L."/>
            <person name="Bensasson D."/>
            <person name="Beynon J.L."/>
            <person name="Chapman J."/>
            <person name="Damasceno C.M."/>
            <person name="Dorrance A.E."/>
            <person name="Dou D."/>
            <person name="Dickerman A.W."/>
            <person name="Dubchak I.L."/>
            <person name="Garbelotto M."/>
            <person name="Gijzen M."/>
            <person name="Gordon S.G."/>
            <person name="Govers F."/>
            <person name="Grunwald N.J."/>
            <person name="Huang W."/>
            <person name="Ivors K.L."/>
            <person name="Jones R.W."/>
            <person name="Kamoun S."/>
            <person name="Krampis K."/>
            <person name="Lamour K.H."/>
            <person name="Lee M.K."/>
            <person name="McDonald W.H."/>
            <person name="Medina M."/>
            <person name="Meijer H.J."/>
            <person name="Nordberg E.K."/>
            <person name="Maclean D.J."/>
            <person name="Ospina-Giraldo M.D."/>
            <person name="Morris P.F."/>
            <person name="Phuntumart V."/>
            <person name="Putnam N.H."/>
            <person name="Rash S."/>
            <person name="Rose J.K."/>
            <person name="Sakihama Y."/>
            <person name="Salamov A.A."/>
            <person name="Savidor A."/>
            <person name="Scheuring C.F."/>
            <person name="Smith B.M."/>
            <person name="Sobral B.W."/>
            <person name="Terry A."/>
            <person name="Torto-Alalibo T.A."/>
            <person name="Win J."/>
            <person name="Xu Z."/>
            <person name="Zhang H."/>
            <person name="Grigoriev I.V."/>
            <person name="Rokhsar D.S."/>
            <person name="Boore J.L."/>
        </authorList>
    </citation>
    <scope>NUCLEOTIDE SEQUENCE [LARGE SCALE GENOMIC DNA]</scope>
    <source>
        <strain evidence="2 3">P6497</strain>
    </source>
</reference>
<accession>G4YGF5</accession>
<dbReference type="GeneID" id="20641090"/>
<dbReference type="KEGG" id="psoj:PHYSODRAFT_294384"/>
<evidence type="ECO:0000313" key="2">
    <source>
        <dbReference type="EMBL" id="EGZ29068.1"/>
    </source>
</evidence>
<name>G4YGF5_PHYSP</name>
<feature type="region of interest" description="Disordered" evidence="1">
    <location>
        <begin position="13"/>
        <end position="33"/>
    </location>
</feature>
<proteinExistence type="predicted"/>
<evidence type="ECO:0000313" key="3">
    <source>
        <dbReference type="Proteomes" id="UP000002640"/>
    </source>
</evidence>
<gene>
    <name evidence="2" type="ORF">PHYSODRAFT_294384</name>
</gene>
<sequence length="316" mass="33140">MRHFFTAVCAGQESGGTEASSGSGGSGSGVSSPVTKVGDSAMTVYIPTNSVLHQFLNATGMEPDSLVAVSSSYSVFFANDWQPSRLLTRTYLRQCLSCPIETESPHRVINVKMAGVDPCARRSVSSLHCPVGSVSCRSADGGVSSCNATTGGGARRARIDALRITAPLALSAATTRVESQHPAANAITDSGGTSANMKLACQLIAPKLEVSRTTGLPSGAWPVNTATGGRCASILARYRCDAEPPAALKEVGRVCLATTGGKGAVNSGELGRRLRARHQLDEIRLKKMHLSFSVPGLRVMSPLYTFLLGTHRRHVI</sequence>
<dbReference type="Proteomes" id="UP000002640">
    <property type="component" value="Unassembled WGS sequence"/>
</dbReference>
<evidence type="ECO:0000256" key="1">
    <source>
        <dbReference type="SAM" id="MobiDB-lite"/>
    </source>
</evidence>
<organism evidence="2 3">
    <name type="scientific">Phytophthora sojae (strain P6497)</name>
    <name type="common">Soybean stem and root rot agent</name>
    <name type="synonym">Phytophthora megasperma f. sp. glycines</name>
    <dbReference type="NCBI Taxonomy" id="1094619"/>
    <lineage>
        <taxon>Eukaryota</taxon>
        <taxon>Sar</taxon>
        <taxon>Stramenopiles</taxon>
        <taxon>Oomycota</taxon>
        <taxon>Peronosporomycetes</taxon>
        <taxon>Peronosporales</taxon>
        <taxon>Peronosporaceae</taxon>
        <taxon>Phytophthora</taxon>
    </lineage>
</organism>
<keyword evidence="3" id="KW-1185">Reference proteome</keyword>
<dbReference type="InParanoid" id="G4YGF5"/>
<protein>
    <submittedName>
        <fullName evidence="2">Uncharacterized protein</fullName>
    </submittedName>
</protein>
<dbReference type="EMBL" id="JH159151">
    <property type="protein sequence ID" value="EGZ29068.1"/>
    <property type="molecule type" value="Genomic_DNA"/>
</dbReference>
<dbReference type="RefSeq" id="XP_009516343.1">
    <property type="nucleotide sequence ID" value="XM_009518048.1"/>
</dbReference>